<feature type="compositionally biased region" description="Basic residues" evidence="6">
    <location>
        <begin position="181"/>
        <end position="191"/>
    </location>
</feature>
<feature type="region of interest" description="Disordered" evidence="6">
    <location>
        <begin position="547"/>
        <end position="568"/>
    </location>
</feature>
<name>A0A9W9Z296_9CNID</name>
<dbReference type="Gene3D" id="1.20.920.10">
    <property type="entry name" value="Bromodomain-like"/>
    <property type="match status" value="1"/>
</dbReference>
<dbReference type="AlphaFoldDB" id="A0A9W9Z296"/>
<dbReference type="GO" id="GO:0005634">
    <property type="term" value="C:nucleus"/>
    <property type="evidence" value="ECO:0007669"/>
    <property type="project" value="TreeGrafter"/>
</dbReference>
<keyword evidence="4 5" id="KW-0103">Bromodomain</keyword>
<dbReference type="SUPFAM" id="SSF47370">
    <property type="entry name" value="Bromodomain"/>
    <property type="match status" value="1"/>
</dbReference>
<feature type="domain" description="Bromo" evidence="7">
    <location>
        <begin position="855"/>
        <end position="917"/>
    </location>
</feature>
<evidence type="ECO:0000313" key="9">
    <source>
        <dbReference type="Proteomes" id="UP001163046"/>
    </source>
</evidence>
<comment type="caution">
    <text evidence="8">The sequence shown here is derived from an EMBL/GenBank/DDBJ whole genome shotgun (WGS) entry which is preliminary data.</text>
</comment>
<dbReference type="Gene3D" id="3.40.50.300">
    <property type="entry name" value="P-loop containing nucleotide triphosphate hydrolases"/>
    <property type="match status" value="2"/>
</dbReference>
<dbReference type="InterPro" id="IPR001487">
    <property type="entry name" value="Bromodomain"/>
</dbReference>
<dbReference type="InterPro" id="IPR027417">
    <property type="entry name" value="P-loop_NTPase"/>
</dbReference>
<dbReference type="Pfam" id="PF00439">
    <property type="entry name" value="Bromodomain"/>
    <property type="match status" value="1"/>
</dbReference>
<reference evidence="8" key="1">
    <citation type="submission" date="2023-01" db="EMBL/GenBank/DDBJ databases">
        <title>Genome assembly of the deep-sea coral Lophelia pertusa.</title>
        <authorList>
            <person name="Herrera S."/>
            <person name="Cordes E."/>
        </authorList>
    </citation>
    <scope>NUCLEOTIDE SEQUENCE</scope>
    <source>
        <strain evidence="8">USNM1676648</strain>
        <tissue evidence="8">Polyp</tissue>
    </source>
</reference>
<dbReference type="Gene3D" id="1.10.8.60">
    <property type="match status" value="1"/>
</dbReference>
<dbReference type="SUPFAM" id="SSF52540">
    <property type="entry name" value="P-loop containing nucleoside triphosphate hydrolases"/>
    <property type="match status" value="2"/>
</dbReference>
<accession>A0A9W9Z296</accession>
<feature type="compositionally biased region" description="Low complexity" evidence="6">
    <location>
        <begin position="549"/>
        <end position="560"/>
    </location>
</feature>
<dbReference type="InterPro" id="IPR003960">
    <property type="entry name" value="ATPase_AAA_CS"/>
</dbReference>
<evidence type="ECO:0000256" key="3">
    <source>
        <dbReference type="ARBA" id="ARBA00022840"/>
    </source>
</evidence>
<evidence type="ECO:0000256" key="2">
    <source>
        <dbReference type="ARBA" id="ARBA00022741"/>
    </source>
</evidence>
<dbReference type="PANTHER" id="PTHR23069:SF0">
    <property type="entry name" value="TAT-BINDING HOMOLOG 7"/>
    <property type="match status" value="1"/>
</dbReference>
<dbReference type="EMBL" id="MU826829">
    <property type="protein sequence ID" value="KAJ7373876.1"/>
    <property type="molecule type" value="Genomic_DNA"/>
</dbReference>
<dbReference type="FunFam" id="3.40.50.300:FF:000061">
    <property type="entry name" value="ATPase family, AAA domain-containing 2"/>
    <property type="match status" value="1"/>
</dbReference>
<dbReference type="GO" id="GO:0045815">
    <property type="term" value="P:transcription initiation-coupled chromatin remodeling"/>
    <property type="evidence" value="ECO:0007669"/>
    <property type="project" value="TreeGrafter"/>
</dbReference>
<dbReference type="InterPro" id="IPR036427">
    <property type="entry name" value="Bromodomain-like_sf"/>
</dbReference>
<comment type="similarity">
    <text evidence="1">Belongs to the AAA ATPase family.</text>
</comment>
<evidence type="ECO:0000256" key="1">
    <source>
        <dbReference type="ARBA" id="ARBA00006914"/>
    </source>
</evidence>
<keyword evidence="9" id="KW-1185">Reference proteome</keyword>
<dbReference type="GO" id="GO:0005524">
    <property type="term" value="F:ATP binding"/>
    <property type="evidence" value="ECO:0007669"/>
    <property type="project" value="UniProtKB-KW"/>
</dbReference>
<dbReference type="GO" id="GO:0016887">
    <property type="term" value="F:ATP hydrolysis activity"/>
    <property type="evidence" value="ECO:0007669"/>
    <property type="project" value="InterPro"/>
</dbReference>
<dbReference type="Pfam" id="PF00004">
    <property type="entry name" value="AAA"/>
    <property type="match status" value="1"/>
</dbReference>
<dbReference type="InterPro" id="IPR003593">
    <property type="entry name" value="AAA+_ATPase"/>
</dbReference>
<organism evidence="8 9">
    <name type="scientific">Desmophyllum pertusum</name>
    <dbReference type="NCBI Taxonomy" id="174260"/>
    <lineage>
        <taxon>Eukaryota</taxon>
        <taxon>Metazoa</taxon>
        <taxon>Cnidaria</taxon>
        <taxon>Anthozoa</taxon>
        <taxon>Hexacorallia</taxon>
        <taxon>Scleractinia</taxon>
        <taxon>Caryophylliina</taxon>
        <taxon>Caryophylliidae</taxon>
        <taxon>Desmophyllum</taxon>
    </lineage>
</organism>
<feature type="compositionally biased region" description="Acidic residues" evidence="6">
    <location>
        <begin position="78"/>
        <end position="119"/>
    </location>
</feature>
<dbReference type="SMART" id="SM00382">
    <property type="entry name" value="AAA"/>
    <property type="match status" value="1"/>
</dbReference>
<dbReference type="GO" id="GO:0003682">
    <property type="term" value="F:chromatin binding"/>
    <property type="evidence" value="ECO:0007669"/>
    <property type="project" value="TreeGrafter"/>
</dbReference>
<keyword evidence="2" id="KW-0547">Nucleotide-binding</keyword>
<dbReference type="CDD" id="cd05528">
    <property type="entry name" value="Bromo_AAA"/>
    <property type="match status" value="1"/>
</dbReference>
<dbReference type="PANTHER" id="PTHR23069">
    <property type="entry name" value="AAA DOMAIN-CONTAINING"/>
    <property type="match status" value="1"/>
</dbReference>
<proteinExistence type="inferred from homology"/>
<keyword evidence="3" id="KW-0067">ATP-binding</keyword>
<dbReference type="GO" id="GO:0042393">
    <property type="term" value="F:histone binding"/>
    <property type="evidence" value="ECO:0007669"/>
    <property type="project" value="TreeGrafter"/>
</dbReference>
<gene>
    <name evidence="8" type="primary">ATAD2B_2</name>
    <name evidence="8" type="ORF">OS493_009198</name>
</gene>
<evidence type="ECO:0000256" key="5">
    <source>
        <dbReference type="PROSITE-ProRule" id="PRU00035"/>
    </source>
</evidence>
<dbReference type="Proteomes" id="UP001163046">
    <property type="component" value="Unassembled WGS sequence"/>
</dbReference>
<feature type="compositionally biased region" description="Basic residues" evidence="6">
    <location>
        <begin position="158"/>
        <end position="168"/>
    </location>
</feature>
<dbReference type="InterPro" id="IPR003959">
    <property type="entry name" value="ATPase_AAA_core"/>
</dbReference>
<dbReference type="InterPro" id="IPR045199">
    <property type="entry name" value="ATAD2-like"/>
</dbReference>
<evidence type="ECO:0000256" key="6">
    <source>
        <dbReference type="SAM" id="MobiDB-lite"/>
    </source>
</evidence>
<feature type="compositionally biased region" description="Basic and acidic residues" evidence="6">
    <location>
        <begin position="19"/>
        <end position="28"/>
    </location>
</feature>
<dbReference type="PROSITE" id="PS50014">
    <property type="entry name" value="BROMODOMAIN_2"/>
    <property type="match status" value="1"/>
</dbReference>
<protein>
    <submittedName>
        <fullName evidence="8">ATPase AAA domain-containing protein 2B</fullName>
    </submittedName>
</protein>
<evidence type="ECO:0000259" key="7">
    <source>
        <dbReference type="PROSITE" id="PS50014"/>
    </source>
</evidence>
<feature type="compositionally biased region" description="Acidic residues" evidence="6">
    <location>
        <begin position="29"/>
        <end position="42"/>
    </location>
</feature>
<dbReference type="GO" id="GO:0006337">
    <property type="term" value="P:nucleosome disassembly"/>
    <property type="evidence" value="ECO:0007669"/>
    <property type="project" value="TreeGrafter"/>
</dbReference>
<dbReference type="PROSITE" id="PS00674">
    <property type="entry name" value="AAA"/>
    <property type="match status" value="1"/>
</dbReference>
<dbReference type="SMART" id="SM00297">
    <property type="entry name" value="BROMO"/>
    <property type="match status" value="1"/>
</dbReference>
<evidence type="ECO:0000256" key="4">
    <source>
        <dbReference type="ARBA" id="ARBA00023117"/>
    </source>
</evidence>
<dbReference type="OrthoDB" id="5421at2759"/>
<dbReference type="GO" id="GO:0006334">
    <property type="term" value="P:nucleosome assembly"/>
    <property type="evidence" value="ECO:0007669"/>
    <property type="project" value="TreeGrafter"/>
</dbReference>
<evidence type="ECO:0000313" key="8">
    <source>
        <dbReference type="EMBL" id="KAJ7373876.1"/>
    </source>
</evidence>
<feature type="region of interest" description="Disordered" evidence="6">
    <location>
        <begin position="1"/>
        <end position="218"/>
    </location>
</feature>
<sequence>MLTDHRYLTGFENSKSPKKKDERKRYLMDEESDSQTEGDEDNDVAKTPSMYDLVKRKHDQTPTPEKRSTRKDRHQGDEEQPEDSDDEEDEDDDDDDDDDGDDDDDDDDDDDGEEEEGDEEKGYKGYQLRKRRPITNRYTAPVPLKSSGKEKREFHMAVVRRKSGKRTKQAQYASPYASPVRRMRRHQRKAHNMSSSTSSSDDSDNDERKFEHRKAKSMAKARGRCLPMNFTMDDAASGIIKERSRIGSSLADVDPMNIDSKVMFDAVGGLNKQIRALKEMVLFPLMYPEVFQKFKISPPRGVLFHGSPGTGKTLVARALANECSQGDKKVAFFMRKGADCLSKWVGESERQLRLLFDQAFSMRPAIIFFDEIDGLAPVRSSRQDQIHSSIVSTLLALMDGLDSRGEIVVIGATNRIDAIDPALRRPGRFDREFQFALPDRNQIAAWVYCGADIKALCTETALFALRRCYPQIYNSTRKLLVDVNSIEVTAKDFQKAMTTIVPASQRSVVSPARALSSLMWPLLKKGLAHAVEILEKIFPPAHIKTVTESSPSSLMGNPSSSRHEQRSRVAVVLSDEEASSDDDLGPPIFEALPGSSRSERYIRRAQQFSGNPEMAAEAHHTSFFSSANGQTRGLSTYRPRFLVCGGQGMGQSTHIAPALLHAMEHMTVHCLDLPALYGVTSKTPEEACSQLFREARRASPCVVYSPHFDALWNATGDSLHATLLSLLHDLPPLAPVLFLATADDSWCYLPSIMKELFSEEIGQVFQVADPTSDERRAFFHSLFLEEAVQPPKAKKSKKDQVMEVLPFAPTPPPRHLSGAELQKARHDEENTMRELRIFLRDVNAKLFQDRRFKEFTKPVDLIEVPDYLEVIDEPMDLTTIVHKIDCHQYSTCAQYLADVDLITSNALKYNPDRDPMDKLIRHRGCELSDMAHSEIKSQLEPEFEKVTML</sequence>